<comment type="caution">
    <text evidence="1">The sequence shown here is derived from an EMBL/GenBank/DDBJ whole genome shotgun (WGS) entry which is preliminary data.</text>
</comment>
<dbReference type="EMBL" id="CM042054">
    <property type="protein sequence ID" value="KAI3707333.1"/>
    <property type="molecule type" value="Genomic_DNA"/>
</dbReference>
<evidence type="ECO:0000313" key="1">
    <source>
        <dbReference type="EMBL" id="KAI3707333.1"/>
    </source>
</evidence>
<sequence length="294" mass="32966">MGSDCEEDGEESHIPSEWSEGDGGSEDDWLVQESIVEEKKFDDQKEEREKDKEGEHGESPMKEKEKENLDQLKKDSGRGRNFSVTGEEPAEDADEGEERLQGLGDTIMASSSNSQNGDSKELIEGETVYKKKIGRDSVFDSRDGVEVGLEDGPGNKLKYGSKKEKENYMEACNKRPNKENKEAHYVVNVKENQRRESAYEHSVIPETGCVRKNSSIRASSQSLGGEKSSKIRGRDCIFGRGRMSFHYFKQKARKKKPQVSGGTVEIVEKAAKGAVSAWSMLEEVRKIIIETDWG</sequence>
<accession>A0ACB9ACB2</accession>
<dbReference type="Proteomes" id="UP001055879">
    <property type="component" value="Linkage Group LG08"/>
</dbReference>
<reference evidence="1 2" key="2">
    <citation type="journal article" date="2022" name="Mol. Ecol. Resour.">
        <title>The genomes of chicory, endive, great burdock and yacon provide insights into Asteraceae paleo-polyploidization history and plant inulin production.</title>
        <authorList>
            <person name="Fan W."/>
            <person name="Wang S."/>
            <person name="Wang H."/>
            <person name="Wang A."/>
            <person name="Jiang F."/>
            <person name="Liu H."/>
            <person name="Zhao H."/>
            <person name="Xu D."/>
            <person name="Zhang Y."/>
        </authorList>
    </citation>
    <scope>NUCLEOTIDE SEQUENCE [LARGE SCALE GENOMIC DNA]</scope>
    <source>
        <strain evidence="2">cv. Niubang</strain>
    </source>
</reference>
<reference evidence="2" key="1">
    <citation type="journal article" date="2022" name="Mol. Ecol. Resour.">
        <title>The genomes of chicory, endive, great burdock and yacon provide insights into Asteraceae palaeo-polyploidization history and plant inulin production.</title>
        <authorList>
            <person name="Fan W."/>
            <person name="Wang S."/>
            <person name="Wang H."/>
            <person name="Wang A."/>
            <person name="Jiang F."/>
            <person name="Liu H."/>
            <person name="Zhao H."/>
            <person name="Xu D."/>
            <person name="Zhang Y."/>
        </authorList>
    </citation>
    <scope>NUCLEOTIDE SEQUENCE [LARGE SCALE GENOMIC DNA]</scope>
    <source>
        <strain evidence="2">cv. Niubang</strain>
    </source>
</reference>
<evidence type="ECO:0000313" key="2">
    <source>
        <dbReference type="Proteomes" id="UP001055879"/>
    </source>
</evidence>
<keyword evidence="2" id="KW-1185">Reference proteome</keyword>
<gene>
    <name evidence="1" type="ORF">L6452_25757</name>
</gene>
<organism evidence="1 2">
    <name type="scientific">Arctium lappa</name>
    <name type="common">Greater burdock</name>
    <name type="synonym">Lappa major</name>
    <dbReference type="NCBI Taxonomy" id="4217"/>
    <lineage>
        <taxon>Eukaryota</taxon>
        <taxon>Viridiplantae</taxon>
        <taxon>Streptophyta</taxon>
        <taxon>Embryophyta</taxon>
        <taxon>Tracheophyta</taxon>
        <taxon>Spermatophyta</taxon>
        <taxon>Magnoliopsida</taxon>
        <taxon>eudicotyledons</taxon>
        <taxon>Gunneridae</taxon>
        <taxon>Pentapetalae</taxon>
        <taxon>asterids</taxon>
        <taxon>campanulids</taxon>
        <taxon>Asterales</taxon>
        <taxon>Asteraceae</taxon>
        <taxon>Carduoideae</taxon>
        <taxon>Cardueae</taxon>
        <taxon>Arctiinae</taxon>
        <taxon>Arctium</taxon>
    </lineage>
</organism>
<protein>
    <submittedName>
        <fullName evidence="1">Uncharacterized protein</fullName>
    </submittedName>
</protein>
<name>A0ACB9ACB2_ARCLA</name>
<proteinExistence type="predicted"/>